<dbReference type="GO" id="GO:0035673">
    <property type="term" value="F:oligopeptide transmembrane transporter activity"/>
    <property type="evidence" value="ECO:0007669"/>
    <property type="project" value="InterPro"/>
</dbReference>
<dbReference type="OrthoDB" id="9986677at2759"/>
<dbReference type="InterPro" id="IPR004813">
    <property type="entry name" value="OPT"/>
</dbReference>
<gene>
    <name evidence="11" type="primary">OPT5</name>
    <name evidence="11" type="ORF">LCER1_G009084</name>
</gene>
<feature type="transmembrane region" description="Helical" evidence="10">
    <location>
        <begin position="87"/>
        <end position="106"/>
    </location>
</feature>
<proteinExistence type="inferred from homology"/>
<evidence type="ECO:0000256" key="8">
    <source>
        <dbReference type="ARBA" id="ARBA00023136"/>
    </source>
</evidence>
<name>A0A7D8ULL8_9HELO</name>
<feature type="transmembrane region" description="Helical" evidence="10">
    <location>
        <begin position="315"/>
        <end position="341"/>
    </location>
</feature>
<dbReference type="Proteomes" id="UP000481288">
    <property type="component" value="Unassembled WGS sequence"/>
</dbReference>
<feature type="transmembrane region" description="Helical" evidence="10">
    <location>
        <begin position="186"/>
        <end position="207"/>
    </location>
</feature>
<accession>A0A7D8ULL8</accession>
<feature type="transmembrane region" description="Helical" evidence="10">
    <location>
        <begin position="154"/>
        <end position="174"/>
    </location>
</feature>
<keyword evidence="8 10" id="KW-0472">Membrane</keyword>
<comment type="subcellular location">
    <subcellularLocation>
        <location evidence="1">Membrane</location>
        <topology evidence="1">Multi-pass membrane protein</topology>
    </subcellularLocation>
</comment>
<comment type="similarity">
    <text evidence="2">Belongs to the oligopeptide OPT transporter family.</text>
</comment>
<evidence type="ECO:0000256" key="1">
    <source>
        <dbReference type="ARBA" id="ARBA00004141"/>
    </source>
</evidence>
<feature type="transmembrane region" description="Helical" evidence="10">
    <location>
        <begin position="487"/>
        <end position="506"/>
    </location>
</feature>
<evidence type="ECO:0000256" key="10">
    <source>
        <dbReference type="SAM" id="Phobius"/>
    </source>
</evidence>
<evidence type="ECO:0000256" key="5">
    <source>
        <dbReference type="ARBA" id="ARBA00022856"/>
    </source>
</evidence>
<feature type="transmembrane region" description="Helical" evidence="10">
    <location>
        <begin position="662"/>
        <end position="682"/>
    </location>
</feature>
<organism evidence="11 12">
    <name type="scientific">Lachnellula cervina</name>
    <dbReference type="NCBI Taxonomy" id="1316786"/>
    <lineage>
        <taxon>Eukaryota</taxon>
        <taxon>Fungi</taxon>
        <taxon>Dikarya</taxon>
        <taxon>Ascomycota</taxon>
        <taxon>Pezizomycotina</taxon>
        <taxon>Leotiomycetes</taxon>
        <taxon>Helotiales</taxon>
        <taxon>Lachnaceae</taxon>
        <taxon>Lachnellula</taxon>
    </lineage>
</organism>
<keyword evidence="7 10" id="KW-1133">Transmembrane helix</keyword>
<feature type="transmembrane region" description="Helical" evidence="10">
    <location>
        <begin position="694"/>
        <end position="727"/>
    </location>
</feature>
<dbReference type="Pfam" id="PF03169">
    <property type="entry name" value="OPT"/>
    <property type="match status" value="1"/>
</dbReference>
<feature type="transmembrane region" description="Helical" evidence="10">
    <location>
        <begin position="596"/>
        <end position="613"/>
    </location>
</feature>
<feature type="transmembrane region" description="Helical" evidence="10">
    <location>
        <begin position="112"/>
        <end position="133"/>
    </location>
</feature>
<feature type="transmembrane region" description="Helical" evidence="10">
    <location>
        <begin position="512"/>
        <end position="531"/>
    </location>
</feature>
<keyword evidence="5" id="KW-0571">Peptide transport</keyword>
<dbReference type="PANTHER" id="PTHR22601">
    <property type="entry name" value="ISP4 LIKE PROTEIN"/>
    <property type="match status" value="1"/>
</dbReference>
<evidence type="ECO:0000256" key="7">
    <source>
        <dbReference type="ARBA" id="ARBA00022989"/>
    </source>
</evidence>
<protein>
    <submittedName>
        <fullName evidence="11">Oligopeptide transporter 5</fullName>
    </submittedName>
</protein>
<evidence type="ECO:0000256" key="4">
    <source>
        <dbReference type="ARBA" id="ARBA00022692"/>
    </source>
</evidence>
<dbReference type="GO" id="GO:0016020">
    <property type="term" value="C:membrane"/>
    <property type="evidence" value="ECO:0007669"/>
    <property type="project" value="UniProtKB-SubCell"/>
</dbReference>
<keyword evidence="6" id="KW-0653">Protein transport</keyword>
<reference evidence="11 12" key="1">
    <citation type="submission" date="2018-05" db="EMBL/GenBank/DDBJ databases">
        <title>Whole genome sequencing for identification of molecular markers to develop diagnostic detection tools for the regulated plant pathogen Lachnellula willkommii.</title>
        <authorList>
            <person name="Giroux E."/>
            <person name="Bilodeau G."/>
        </authorList>
    </citation>
    <scope>NUCLEOTIDE SEQUENCE [LARGE SCALE GENOMIC DNA]</scope>
    <source>
        <strain evidence="11 12">CBS 625.97</strain>
    </source>
</reference>
<keyword evidence="12" id="KW-1185">Reference proteome</keyword>
<keyword evidence="4 10" id="KW-0812">Transmembrane</keyword>
<feature type="region of interest" description="Disordered" evidence="9">
    <location>
        <begin position="1"/>
        <end position="20"/>
    </location>
</feature>
<evidence type="ECO:0000313" key="11">
    <source>
        <dbReference type="EMBL" id="TVY41818.1"/>
    </source>
</evidence>
<dbReference type="NCBIfam" id="TIGR00728">
    <property type="entry name" value="OPT_sfam"/>
    <property type="match status" value="1"/>
</dbReference>
<feature type="transmembrane region" description="Helical" evidence="10">
    <location>
        <begin position="739"/>
        <end position="763"/>
    </location>
</feature>
<dbReference type="GO" id="GO:0015031">
    <property type="term" value="P:protein transport"/>
    <property type="evidence" value="ECO:0007669"/>
    <property type="project" value="UniProtKB-KW"/>
</dbReference>
<evidence type="ECO:0000313" key="12">
    <source>
        <dbReference type="Proteomes" id="UP000481288"/>
    </source>
</evidence>
<dbReference type="EMBL" id="QGMG01001945">
    <property type="protein sequence ID" value="TVY41818.1"/>
    <property type="molecule type" value="Genomic_DNA"/>
</dbReference>
<keyword evidence="3" id="KW-0813">Transport</keyword>
<dbReference type="InterPro" id="IPR004648">
    <property type="entry name" value="Oligpept_transpt"/>
</dbReference>
<dbReference type="AlphaFoldDB" id="A0A7D8ULL8"/>
<sequence>MATQRPGFTRADTDIPLSDVGHATSTDIEKKGASPEVTSLNDGPPIFDAAKEDHFGEADVISDAKGVLTHVIHVDDDPSLSPWTFRALFLGVGLAIFASVIQEIYYFKPQAIYVSLVFITVIGYALGELMALLPRTNAVFRFFNPFPFNSKEHAFILIMASAAATNAVSTEILAAQRLYYDMDPSAGASIFLVISSQLLGFGIAGLLRSILVQPTRMLWPINIPVVSLIETLHRDKAENRFRLKVFWIVFGVLFVWEIIPEWIFPLLQGLSIFCLARQHSLTFTNLFGGSQGNEGLGFLSISFDWQYIASLGSPMWYPIITLTNTFIGYILCIVLFMGIYYGNIWRSQDFPFMSQLLYNTASNSTVFAEYNLTQILTPENFIDQAGLKANGIPYLTGTYVAYLITTNMGCTATLVHMVLWNWDDIKEGFFFLSPSNLRKLLQPSFWVFWKGGQSKEEHKREVLENPRMDPHYKMMVQSGYEEVPNWWYANVLALSFAVGMGTIYAVKSSLPWWGYIVSNIFALVFILIFGAQMGLTGFQFNQQPIIQMIAGYLHPGKPLANMYFTVFGFNGIQQGQWLLRDLKVAQLVHLSPKSTFTAQMLGAVIGAIFNYIMMKTIVTNQFEILKSVEGSNVWSGQNVQQYNTLAVAWSIAGHLFSVGARYQWVTISYLVGFIVPVPFYLLHKYTKIRFFEYINLPIVLWYMGWLFVGVNSSIGSYFAIGFIAQWYLRKYRPGLFVNYNYLVSAALDGGTQVMVFILSFAVFGGSGKPHAFPTWAGNNGGVSNSKNIDFCMYNPANDS</sequence>
<evidence type="ECO:0000256" key="9">
    <source>
        <dbReference type="SAM" id="MobiDB-lite"/>
    </source>
</evidence>
<comment type="caution">
    <text evidence="11">The sequence shown here is derived from an EMBL/GenBank/DDBJ whole genome shotgun (WGS) entry which is preliminary data.</text>
</comment>
<feature type="transmembrane region" description="Helical" evidence="10">
    <location>
        <begin position="241"/>
        <end position="259"/>
    </location>
</feature>
<evidence type="ECO:0000256" key="6">
    <source>
        <dbReference type="ARBA" id="ARBA00022927"/>
    </source>
</evidence>
<evidence type="ECO:0000256" key="2">
    <source>
        <dbReference type="ARBA" id="ARBA00008807"/>
    </source>
</evidence>
<evidence type="ECO:0000256" key="3">
    <source>
        <dbReference type="ARBA" id="ARBA00022448"/>
    </source>
</evidence>